<dbReference type="PANTHER" id="PTHR43685">
    <property type="entry name" value="GLYCOSYLTRANSFERASE"/>
    <property type="match status" value="1"/>
</dbReference>
<dbReference type="EMBL" id="JBHTBX010000001">
    <property type="protein sequence ID" value="MFC7433390.1"/>
    <property type="molecule type" value="Genomic_DNA"/>
</dbReference>
<dbReference type="PANTHER" id="PTHR43685:SF11">
    <property type="entry name" value="GLYCOSYLTRANSFERASE TAGX-RELATED"/>
    <property type="match status" value="1"/>
</dbReference>
<proteinExistence type="predicted"/>
<keyword evidence="3" id="KW-1185">Reference proteome</keyword>
<dbReference type="Proteomes" id="UP001596495">
    <property type="component" value="Unassembled WGS sequence"/>
</dbReference>
<accession>A0ABW2R5B3</accession>
<reference evidence="3" key="1">
    <citation type="journal article" date="2019" name="Int. J. Syst. Evol. Microbiol.">
        <title>The Global Catalogue of Microorganisms (GCM) 10K type strain sequencing project: providing services to taxonomists for standard genome sequencing and annotation.</title>
        <authorList>
            <consortium name="The Broad Institute Genomics Platform"/>
            <consortium name="The Broad Institute Genome Sequencing Center for Infectious Disease"/>
            <person name="Wu L."/>
            <person name="Ma J."/>
        </authorList>
    </citation>
    <scope>NUCLEOTIDE SEQUENCE [LARGE SCALE GENOMIC DNA]</scope>
    <source>
        <strain evidence="3">CCUG 54518</strain>
    </source>
</reference>
<protein>
    <submittedName>
        <fullName evidence="2">Glycosyltransferase family 2 protein</fullName>
    </submittedName>
</protein>
<dbReference type="InterPro" id="IPR001173">
    <property type="entry name" value="Glyco_trans_2-like"/>
</dbReference>
<comment type="caution">
    <text evidence="2">The sequence shown here is derived from an EMBL/GenBank/DDBJ whole genome shotgun (WGS) entry which is preliminary data.</text>
</comment>
<evidence type="ECO:0000313" key="3">
    <source>
        <dbReference type="Proteomes" id="UP001596495"/>
    </source>
</evidence>
<feature type="domain" description="Glycosyltransferase 2-like" evidence="1">
    <location>
        <begin position="16"/>
        <end position="197"/>
    </location>
</feature>
<sequence length="338" mass="38475">MNSTSTIASARPWILVLLPVYNGSRYLRPQLDSILGQSHERILIVCRDDGSKDESRAIVAEYQARDPQRILVVDDQLGNLGARSSFSRLMEIALEVSQQDPCKGTPCYFALADQDDTWHPHKLEKLLEAMRRLEQGDSSTPALVHGDLRVVDQDGQEIAPSMAAYQGLRPDRDSLAAQLISNTVTGCTAMMNRSLVERCTPVPAESIMHDWWISLVASAFGRRQYLQEALVNYRQHGNNTIGAKAWTERNRYRMKAGLAALPKNIYHVLRVLVIIAIRMWDDEHNEAFQGNARQARAFLRQFGDQLSIRDRIKTRMACWLSVHFPPLQRVLFRLLRQL</sequence>
<dbReference type="RefSeq" id="WP_382253582.1">
    <property type="nucleotide sequence ID" value="NZ_JBHTBX010000001.1"/>
</dbReference>
<dbReference type="SUPFAM" id="SSF53448">
    <property type="entry name" value="Nucleotide-diphospho-sugar transferases"/>
    <property type="match status" value="1"/>
</dbReference>
<dbReference type="Gene3D" id="3.90.550.10">
    <property type="entry name" value="Spore Coat Polysaccharide Biosynthesis Protein SpsA, Chain A"/>
    <property type="match status" value="1"/>
</dbReference>
<gene>
    <name evidence="2" type="ORF">ACFQNJ_02565</name>
</gene>
<evidence type="ECO:0000259" key="1">
    <source>
        <dbReference type="Pfam" id="PF00535"/>
    </source>
</evidence>
<dbReference type="InterPro" id="IPR050834">
    <property type="entry name" value="Glycosyltransf_2"/>
</dbReference>
<dbReference type="Pfam" id="PF00535">
    <property type="entry name" value="Glycos_transf_2"/>
    <property type="match status" value="1"/>
</dbReference>
<evidence type="ECO:0000313" key="2">
    <source>
        <dbReference type="EMBL" id="MFC7433390.1"/>
    </source>
</evidence>
<dbReference type="InterPro" id="IPR029044">
    <property type="entry name" value="Nucleotide-diphossugar_trans"/>
</dbReference>
<dbReference type="CDD" id="cd04196">
    <property type="entry name" value="GT_2_like_d"/>
    <property type="match status" value="1"/>
</dbReference>
<name>A0ABW2R5B3_9BURK</name>
<organism evidence="2 3">
    <name type="scientific">Hydrogenophaga bisanensis</name>
    <dbReference type="NCBI Taxonomy" id="439611"/>
    <lineage>
        <taxon>Bacteria</taxon>
        <taxon>Pseudomonadati</taxon>
        <taxon>Pseudomonadota</taxon>
        <taxon>Betaproteobacteria</taxon>
        <taxon>Burkholderiales</taxon>
        <taxon>Comamonadaceae</taxon>
        <taxon>Hydrogenophaga</taxon>
    </lineage>
</organism>